<organism evidence="2 3">
    <name type="scientific">Scheffersomyces spartinae</name>
    <dbReference type="NCBI Taxonomy" id="45513"/>
    <lineage>
        <taxon>Eukaryota</taxon>
        <taxon>Fungi</taxon>
        <taxon>Dikarya</taxon>
        <taxon>Ascomycota</taxon>
        <taxon>Saccharomycotina</taxon>
        <taxon>Pichiomycetes</taxon>
        <taxon>Debaryomycetaceae</taxon>
        <taxon>Scheffersomyces</taxon>
    </lineage>
</organism>
<dbReference type="EMBL" id="JAHMUF010000028">
    <property type="protein sequence ID" value="KAG7191510.1"/>
    <property type="molecule type" value="Genomic_DNA"/>
</dbReference>
<protein>
    <recommendedName>
        <fullName evidence="4">Opaque-phase-specific protein OP4</fullName>
    </recommendedName>
</protein>
<gene>
    <name evidence="2" type="ORF">KQ657_003105</name>
</gene>
<name>A0A9P7V5A4_9ASCO</name>
<dbReference type="AlphaFoldDB" id="A0A9P7V5A4"/>
<comment type="caution">
    <text evidence="2">The sequence shown here is derived from an EMBL/GenBank/DDBJ whole genome shotgun (WGS) entry which is preliminary data.</text>
</comment>
<accession>A0A9P7V5A4</accession>
<evidence type="ECO:0008006" key="4">
    <source>
        <dbReference type="Google" id="ProtNLM"/>
    </source>
</evidence>
<dbReference type="OrthoDB" id="4025946at2759"/>
<keyword evidence="1" id="KW-0732">Signal</keyword>
<dbReference type="Proteomes" id="UP000790833">
    <property type="component" value="Unassembled WGS sequence"/>
</dbReference>
<proteinExistence type="predicted"/>
<keyword evidence="3" id="KW-1185">Reference proteome</keyword>
<feature type="signal peptide" evidence="1">
    <location>
        <begin position="1"/>
        <end position="18"/>
    </location>
</feature>
<sequence>MKLSHATALSLLAATAFAASSEHTIMMSENTLMKRSEASELIALLDELKALGTQKRDAFEDDVSYEIYMEKRESAIGNFITALLNSGIIGDVFHTLTTDQALKSEIYSLIKVAIQGALVHGPSLIKAIWNAGLIQEIFNKFINDAELRSAFLGVIKSVISTAINLLTGGSKSTPTTSAPAASGAYKREIEAFATPAPVKREVDEVFKREILDGEDEYLDKRDLVSIISYVVTTIKDSGIVQSLFKKVIENPTQTVNFLTSALKTGLVVVEDIYGWAKSSGVLDSALNFLKANGSSYISAIFSFVGKLLGSGSVTPQEISSAATTGITYGTVTASSTATSYPNDISAIFSAAAGTTTTTSFTTATTLVKRRVFA</sequence>
<evidence type="ECO:0000313" key="3">
    <source>
        <dbReference type="Proteomes" id="UP000790833"/>
    </source>
</evidence>
<reference evidence="2" key="1">
    <citation type="submission" date="2021-03" db="EMBL/GenBank/DDBJ databases">
        <authorList>
            <person name="Palmer J.M."/>
        </authorList>
    </citation>
    <scope>NUCLEOTIDE SEQUENCE</scope>
    <source>
        <strain evidence="2">ARV_011</strain>
    </source>
</reference>
<evidence type="ECO:0000256" key="1">
    <source>
        <dbReference type="SAM" id="SignalP"/>
    </source>
</evidence>
<feature type="chain" id="PRO_5040445727" description="Opaque-phase-specific protein OP4" evidence="1">
    <location>
        <begin position="19"/>
        <end position="373"/>
    </location>
</feature>
<dbReference type="RefSeq" id="XP_043047062.1">
    <property type="nucleotide sequence ID" value="XM_043193841.1"/>
</dbReference>
<evidence type="ECO:0000313" key="2">
    <source>
        <dbReference type="EMBL" id="KAG7191510.1"/>
    </source>
</evidence>
<dbReference type="GeneID" id="66116479"/>